<evidence type="ECO:0000256" key="1">
    <source>
        <dbReference type="SAM" id="MobiDB-lite"/>
    </source>
</evidence>
<evidence type="ECO:0000313" key="3">
    <source>
        <dbReference type="Proteomes" id="UP000234626"/>
    </source>
</evidence>
<gene>
    <name evidence="2" type="ORF">CYR34_00125</name>
</gene>
<protein>
    <submittedName>
        <fullName evidence="2">Uncharacterized protein</fullName>
    </submittedName>
</protein>
<evidence type="ECO:0000313" key="2">
    <source>
        <dbReference type="EMBL" id="PLR53051.1"/>
    </source>
</evidence>
<sequence length="63" mass="6949">MKKILPGGFFLPVMHKRGAGTAQAGKGRPRSKRLRYAGNRLPDFAPAPRSKKNRCGQGEWPVC</sequence>
<dbReference type="Proteomes" id="UP000234626">
    <property type="component" value="Unassembled WGS sequence"/>
</dbReference>
<dbReference type="AlphaFoldDB" id="A0A2N5ESH9"/>
<keyword evidence="3" id="KW-1185">Reference proteome</keyword>
<dbReference type="EMBL" id="PJZK01000001">
    <property type="protein sequence ID" value="PLR53051.1"/>
    <property type="molecule type" value="Genomic_DNA"/>
</dbReference>
<proteinExistence type="predicted"/>
<comment type="caution">
    <text evidence="2">The sequence shown here is derived from an EMBL/GenBank/DDBJ whole genome shotgun (WGS) entry which is preliminary data.</text>
</comment>
<feature type="region of interest" description="Disordered" evidence="1">
    <location>
        <begin position="39"/>
        <end position="63"/>
    </location>
</feature>
<name>A0A2N5ESH9_9GAMM</name>
<organism evidence="2 3">
    <name type="scientific">Chimaeribacter arupi</name>
    <dbReference type="NCBI Taxonomy" id="2060066"/>
    <lineage>
        <taxon>Bacteria</taxon>
        <taxon>Pseudomonadati</taxon>
        <taxon>Pseudomonadota</taxon>
        <taxon>Gammaproteobacteria</taxon>
        <taxon>Enterobacterales</taxon>
        <taxon>Yersiniaceae</taxon>
        <taxon>Chimaeribacter</taxon>
    </lineage>
</organism>
<accession>A0A2N5ESH9</accession>
<reference evidence="2 3" key="1">
    <citation type="submission" date="2017-12" db="EMBL/GenBank/DDBJ databases">
        <title>Characterization of six clinical isolates of Enterochimera gen. nov., a novel genus of the Yersiniaciae family and the three species Enterochimera arupensis sp. nov., Enterochimera coloradensis sp. nov, and Enterochimera californica sp. nov.</title>
        <authorList>
            <person name="Rossi A."/>
            <person name="Fisher M."/>
        </authorList>
    </citation>
    <scope>NUCLEOTIDE SEQUENCE [LARGE SCALE GENOMIC DNA]</scope>
    <source>
        <strain evidence="2 3">2016Iso1</strain>
    </source>
</reference>